<gene>
    <name evidence="6" type="ORF">ACFOGH_15105</name>
</gene>
<dbReference type="PROSITE" id="PS50931">
    <property type="entry name" value="HTH_LYSR"/>
    <property type="match status" value="1"/>
</dbReference>
<keyword evidence="2" id="KW-0805">Transcription regulation</keyword>
<reference evidence="7" key="1">
    <citation type="journal article" date="2019" name="Int. J. Syst. Evol. Microbiol.">
        <title>The Global Catalogue of Microorganisms (GCM) 10K type strain sequencing project: providing services to taxonomists for standard genome sequencing and annotation.</title>
        <authorList>
            <consortium name="The Broad Institute Genomics Platform"/>
            <consortium name="The Broad Institute Genome Sequencing Center for Infectious Disease"/>
            <person name="Wu L."/>
            <person name="Ma J."/>
        </authorList>
    </citation>
    <scope>NUCLEOTIDE SEQUENCE [LARGE SCALE GENOMIC DNA]</scope>
    <source>
        <strain evidence="7">KCTC 52039</strain>
    </source>
</reference>
<dbReference type="SUPFAM" id="SSF46785">
    <property type="entry name" value="Winged helix' DNA-binding domain"/>
    <property type="match status" value="1"/>
</dbReference>
<dbReference type="InterPro" id="IPR000847">
    <property type="entry name" value="LysR_HTH_N"/>
</dbReference>
<protein>
    <submittedName>
        <fullName evidence="6">LysR family transcriptional regulator</fullName>
    </submittedName>
</protein>
<keyword evidence="4" id="KW-0804">Transcription</keyword>
<proteinExistence type="inferred from homology"/>
<dbReference type="InterPro" id="IPR005119">
    <property type="entry name" value="LysR_subst-bd"/>
</dbReference>
<keyword evidence="3" id="KW-0238">DNA-binding</keyword>
<dbReference type="RefSeq" id="WP_380073906.1">
    <property type="nucleotide sequence ID" value="NZ_JBHRTO010000001.1"/>
</dbReference>
<evidence type="ECO:0000256" key="1">
    <source>
        <dbReference type="ARBA" id="ARBA00009437"/>
    </source>
</evidence>
<dbReference type="Pfam" id="PF03466">
    <property type="entry name" value="LysR_substrate"/>
    <property type="match status" value="1"/>
</dbReference>
<dbReference type="SUPFAM" id="SSF53850">
    <property type="entry name" value="Periplasmic binding protein-like II"/>
    <property type="match status" value="1"/>
</dbReference>
<accession>A0ABV7J381</accession>
<dbReference type="InterPro" id="IPR036388">
    <property type="entry name" value="WH-like_DNA-bd_sf"/>
</dbReference>
<evidence type="ECO:0000256" key="2">
    <source>
        <dbReference type="ARBA" id="ARBA00023015"/>
    </source>
</evidence>
<sequence>MSNNTASLDDLQIFLAVTEAGGFRTAARRLGLSASTVSETITRLETSIGAPLLTRTTRSVMPTEAGRNLAARIAPLLAETRAALNDVQSAPGQVRGRLKLNVPGAVMVDILPPLLDQFMARYPDVRVEVVVDDRLVDVTAADCDAGIRYGEHLAQDMIAVPIGPRLQHAALVAAPSYLARRGTPLHPNDLVAHNCIRMRFASGALTDWTFQRGAEVIALDPAARLTLGTVAAAAAIDLAIAGHGLIFTFQNWLQPHLDSGALVPVLQDWWPQFDGPQLYFSSRFMPTPLRAFVDLVRAQRAQPDDF</sequence>
<organism evidence="6 7">
    <name type="scientific">Cypionkella sinensis</name>
    <dbReference type="NCBI Taxonomy" id="1756043"/>
    <lineage>
        <taxon>Bacteria</taxon>
        <taxon>Pseudomonadati</taxon>
        <taxon>Pseudomonadota</taxon>
        <taxon>Alphaproteobacteria</taxon>
        <taxon>Rhodobacterales</taxon>
        <taxon>Paracoccaceae</taxon>
        <taxon>Cypionkella</taxon>
    </lineage>
</organism>
<dbReference type="PANTHER" id="PTHR30537">
    <property type="entry name" value="HTH-TYPE TRANSCRIPTIONAL REGULATOR"/>
    <property type="match status" value="1"/>
</dbReference>
<comment type="caution">
    <text evidence="6">The sequence shown here is derived from an EMBL/GenBank/DDBJ whole genome shotgun (WGS) entry which is preliminary data.</text>
</comment>
<comment type="similarity">
    <text evidence="1">Belongs to the LysR transcriptional regulatory family.</text>
</comment>
<dbReference type="Proteomes" id="UP001595547">
    <property type="component" value="Unassembled WGS sequence"/>
</dbReference>
<name>A0ABV7J381_9RHOB</name>
<evidence type="ECO:0000259" key="5">
    <source>
        <dbReference type="PROSITE" id="PS50931"/>
    </source>
</evidence>
<evidence type="ECO:0000256" key="3">
    <source>
        <dbReference type="ARBA" id="ARBA00023125"/>
    </source>
</evidence>
<dbReference type="PANTHER" id="PTHR30537:SF5">
    <property type="entry name" value="HTH-TYPE TRANSCRIPTIONAL ACTIVATOR TTDR-RELATED"/>
    <property type="match status" value="1"/>
</dbReference>
<keyword evidence="7" id="KW-1185">Reference proteome</keyword>
<dbReference type="InterPro" id="IPR058163">
    <property type="entry name" value="LysR-type_TF_proteobact-type"/>
</dbReference>
<evidence type="ECO:0000313" key="7">
    <source>
        <dbReference type="Proteomes" id="UP001595547"/>
    </source>
</evidence>
<dbReference type="Gene3D" id="3.40.190.290">
    <property type="match status" value="1"/>
</dbReference>
<evidence type="ECO:0000256" key="4">
    <source>
        <dbReference type="ARBA" id="ARBA00023163"/>
    </source>
</evidence>
<dbReference type="Gene3D" id="1.10.10.10">
    <property type="entry name" value="Winged helix-like DNA-binding domain superfamily/Winged helix DNA-binding domain"/>
    <property type="match status" value="1"/>
</dbReference>
<dbReference type="EMBL" id="JBHRTO010000001">
    <property type="protein sequence ID" value="MFC3182328.1"/>
    <property type="molecule type" value="Genomic_DNA"/>
</dbReference>
<evidence type="ECO:0000313" key="6">
    <source>
        <dbReference type="EMBL" id="MFC3182328.1"/>
    </source>
</evidence>
<dbReference type="InterPro" id="IPR036390">
    <property type="entry name" value="WH_DNA-bd_sf"/>
</dbReference>
<dbReference type="Pfam" id="PF00126">
    <property type="entry name" value="HTH_1"/>
    <property type="match status" value="1"/>
</dbReference>
<feature type="domain" description="HTH lysR-type" evidence="5">
    <location>
        <begin position="8"/>
        <end position="63"/>
    </location>
</feature>